<evidence type="ECO:0000313" key="1">
    <source>
        <dbReference type="EMBL" id="MXV21275.1"/>
    </source>
</evidence>
<accession>A0A6I4YUG6</accession>
<proteinExistence type="predicted"/>
<evidence type="ECO:0000313" key="2">
    <source>
        <dbReference type="Proteomes" id="UP000430519"/>
    </source>
</evidence>
<gene>
    <name evidence="1" type="ORF">GLX28_16740</name>
</gene>
<name>A0A6I4YUG6_9DEIO</name>
<dbReference type="Proteomes" id="UP000430519">
    <property type="component" value="Unassembled WGS sequence"/>
</dbReference>
<keyword evidence="2" id="KW-1185">Reference proteome</keyword>
<dbReference type="AlphaFoldDB" id="A0A6I4YUG6"/>
<dbReference type="EMBL" id="WVHK01000084">
    <property type="protein sequence ID" value="MXV21275.1"/>
    <property type="molecule type" value="Genomic_DNA"/>
</dbReference>
<protein>
    <submittedName>
        <fullName evidence="1">Uncharacterized protein</fullName>
    </submittedName>
</protein>
<dbReference type="RefSeq" id="WP_160981428.1">
    <property type="nucleotide sequence ID" value="NZ_WVHK01000084.1"/>
</dbReference>
<organism evidence="1 2">
    <name type="scientific">Deinococcus xianganensis</name>
    <dbReference type="NCBI Taxonomy" id="1507289"/>
    <lineage>
        <taxon>Bacteria</taxon>
        <taxon>Thermotogati</taxon>
        <taxon>Deinococcota</taxon>
        <taxon>Deinococci</taxon>
        <taxon>Deinococcales</taxon>
        <taxon>Deinococcaceae</taxon>
        <taxon>Deinococcus</taxon>
    </lineage>
</organism>
<reference evidence="1 2" key="1">
    <citation type="submission" date="2019-11" db="EMBL/GenBank/DDBJ databases">
        <title>Genome sequence of Deinococcus xianganensis Y35, AI-2 producing algicidal bacterium, isolated from lake water.</title>
        <authorList>
            <person name="Li Y."/>
        </authorList>
    </citation>
    <scope>NUCLEOTIDE SEQUENCE [LARGE SCALE GENOMIC DNA]</scope>
    <source>
        <strain evidence="1 2">Y35</strain>
    </source>
</reference>
<sequence length="135" mass="15238">MIPDPFTLPPLNYAALSPEHHLLRVLVDEEPTDLETAISRVLKRSTKAGTPYTRFGQDPERPTSLAYHTWEAIGQEDWTRSVRRGARHGYVLTGTGEIRLKVLWDLQVIAPHLRAVRAQHGDEVARAVATRLDQP</sequence>
<comment type="caution">
    <text evidence="1">The sequence shown here is derived from an EMBL/GenBank/DDBJ whole genome shotgun (WGS) entry which is preliminary data.</text>
</comment>